<evidence type="ECO:0008006" key="7">
    <source>
        <dbReference type="Google" id="ProtNLM"/>
    </source>
</evidence>
<proteinExistence type="inferred from homology"/>
<organism evidence="5">
    <name type="scientific">Salvia splendens</name>
    <name type="common">Scarlet sage</name>
    <dbReference type="NCBI Taxonomy" id="180675"/>
    <lineage>
        <taxon>Eukaryota</taxon>
        <taxon>Viridiplantae</taxon>
        <taxon>Streptophyta</taxon>
        <taxon>Embryophyta</taxon>
        <taxon>Tracheophyta</taxon>
        <taxon>Spermatophyta</taxon>
        <taxon>Magnoliopsida</taxon>
        <taxon>eudicotyledons</taxon>
        <taxon>Gunneridae</taxon>
        <taxon>Pentapetalae</taxon>
        <taxon>asterids</taxon>
        <taxon>lamiids</taxon>
        <taxon>Lamiales</taxon>
        <taxon>Lamiaceae</taxon>
        <taxon>Nepetoideae</taxon>
        <taxon>Mentheae</taxon>
        <taxon>Salviinae</taxon>
        <taxon>Salvia</taxon>
        <taxon>Salvia subgen. Calosphace</taxon>
        <taxon>core Calosphace</taxon>
    </lineage>
</organism>
<dbReference type="Pfam" id="PF04720">
    <property type="entry name" value="PDDEXK_6"/>
    <property type="match status" value="1"/>
</dbReference>
<sequence>MSSQAPVAIDGGGMNLLANNWLQRFGGGGEFSSRSAGSELDLAVMVSDFFEIGSAVADSWCSCDSDSGLSDLAYLTDRISRFGLDECGELDDYSLLQFYNRSVDQYERDLMMVIKSSILSISETWQVEKPDPCNASCILYSLVKLLQSSGYDAALCATKWQGDGKVPGGEHEFVDVIAQDNNGGTERYIIDIDFRSHFQIARAVKSYNAVLSSLPAIYVGTVPNLKQLLQIMVEASRYSLEQNSMPLPPWRALPYLEAKWESPCERIVSSPPHSHTAPSSLSHLHCIALLQRLKSFVRQPPPQSQVAAFIRDKTTFENVKIFDANSAIITAFAATNISLTITVPNDAVPSVAKPASALAWVAANVLPYHPAIRIRCILVGNEILAVGDRNLVAHLLPAMTSVHAALESSGLAAEIQVSTLHSLGILSVSDPPSSGRFRRVYDRVIFAPILEFHRRSNSPFMICPYPYFGLSDEAGDGYYALFRQNGGVLDRKTEMKYTSMFAAQLDAVYSAMGMWILWWRRWAGPLEATRIRWVLE</sequence>
<comment type="similarity">
    <text evidence="1 4">Belongs to the glycosyl hydrolase 17 family.</text>
</comment>
<dbReference type="InterPro" id="IPR000490">
    <property type="entry name" value="Glyco_hydro_17"/>
</dbReference>
<protein>
    <recommendedName>
        <fullName evidence="7">Glucan endo-1,3-beta-D-glucosidase</fullName>
    </recommendedName>
</protein>
<name>A0A8X8ZTE0_SALSN</name>
<evidence type="ECO:0000256" key="4">
    <source>
        <dbReference type="RuleBase" id="RU004335"/>
    </source>
</evidence>
<dbReference type="InterPro" id="IPR006502">
    <property type="entry name" value="PDDEXK-like"/>
</dbReference>
<reference evidence="5" key="1">
    <citation type="submission" date="2018-01" db="EMBL/GenBank/DDBJ databases">
        <authorList>
            <person name="Mao J.F."/>
        </authorList>
    </citation>
    <scope>NUCLEOTIDE SEQUENCE</scope>
    <source>
        <strain evidence="5">Huo1</strain>
        <tissue evidence="5">Leaf</tissue>
    </source>
</reference>
<dbReference type="Pfam" id="PF00332">
    <property type="entry name" value="Glyco_hydro_17"/>
    <property type="match status" value="1"/>
</dbReference>
<dbReference type="SUPFAM" id="SSF51445">
    <property type="entry name" value="(Trans)glycosidases"/>
    <property type="match status" value="1"/>
</dbReference>
<keyword evidence="3" id="KW-0326">Glycosidase</keyword>
<evidence type="ECO:0000313" key="6">
    <source>
        <dbReference type="Proteomes" id="UP000298416"/>
    </source>
</evidence>
<dbReference type="Gene3D" id="3.20.20.80">
    <property type="entry name" value="Glycosidases"/>
    <property type="match status" value="1"/>
</dbReference>
<dbReference type="GO" id="GO:0004553">
    <property type="term" value="F:hydrolase activity, hydrolyzing O-glycosyl compounds"/>
    <property type="evidence" value="ECO:0007669"/>
    <property type="project" value="InterPro"/>
</dbReference>
<gene>
    <name evidence="5" type="ORF">SASPL_119756</name>
</gene>
<dbReference type="PANTHER" id="PTHR31579">
    <property type="entry name" value="OS03G0796600 PROTEIN"/>
    <property type="match status" value="1"/>
</dbReference>
<dbReference type="PANTHER" id="PTHR31579:SF39">
    <property type="entry name" value="OS01G0973600 PROTEIN"/>
    <property type="match status" value="1"/>
</dbReference>
<dbReference type="NCBIfam" id="TIGR01615">
    <property type="entry name" value="A_thal_3542"/>
    <property type="match status" value="1"/>
</dbReference>
<comment type="caution">
    <text evidence="5">The sequence shown here is derived from an EMBL/GenBank/DDBJ whole genome shotgun (WGS) entry which is preliminary data.</text>
</comment>
<reference evidence="5" key="2">
    <citation type="submission" date="2020-08" db="EMBL/GenBank/DDBJ databases">
        <title>Plant Genome Project.</title>
        <authorList>
            <person name="Zhang R.-G."/>
        </authorList>
    </citation>
    <scope>NUCLEOTIDE SEQUENCE</scope>
    <source>
        <strain evidence="5">Huo1</strain>
        <tissue evidence="5">Leaf</tissue>
    </source>
</reference>
<accession>A0A8X8ZTE0</accession>
<dbReference type="EMBL" id="PNBA02000007">
    <property type="protein sequence ID" value="KAG6417572.1"/>
    <property type="molecule type" value="Genomic_DNA"/>
</dbReference>
<evidence type="ECO:0000256" key="2">
    <source>
        <dbReference type="ARBA" id="ARBA00022801"/>
    </source>
</evidence>
<keyword evidence="2" id="KW-0378">Hydrolase</keyword>
<dbReference type="Proteomes" id="UP000298416">
    <property type="component" value="Unassembled WGS sequence"/>
</dbReference>
<evidence type="ECO:0000256" key="1">
    <source>
        <dbReference type="ARBA" id="ARBA00008773"/>
    </source>
</evidence>
<dbReference type="InterPro" id="IPR017853">
    <property type="entry name" value="GH"/>
</dbReference>
<keyword evidence="6" id="KW-1185">Reference proteome</keyword>
<dbReference type="AlphaFoldDB" id="A0A8X8ZTE0"/>
<evidence type="ECO:0000313" key="5">
    <source>
        <dbReference type="EMBL" id="KAG6417572.1"/>
    </source>
</evidence>
<dbReference type="GO" id="GO:0005975">
    <property type="term" value="P:carbohydrate metabolic process"/>
    <property type="evidence" value="ECO:0007669"/>
    <property type="project" value="InterPro"/>
</dbReference>
<evidence type="ECO:0000256" key="3">
    <source>
        <dbReference type="ARBA" id="ARBA00023295"/>
    </source>
</evidence>